<reference evidence="13 14" key="1">
    <citation type="submission" date="2020-08" db="EMBL/GenBank/DDBJ databases">
        <title>Sequencing the genomes of 1000 actinobacteria strains.</title>
        <authorList>
            <person name="Klenk H.-P."/>
        </authorList>
    </citation>
    <scope>NUCLEOTIDE SEQUENCE [LARGE SCALE GENOMIC DNA]</scope>
    <source>
        <strain evidence="13 14">DSM 45809</strain>
    </source>
</reference>
<dbReference type="PANTHER" id="PTHR24421:SF10">
    <property type="entry name" value="NITRATE_NITRITE SENSOR PROTEIN NARQ"/>
    <property type="match status" value="1"/>
</dbReference>
<evidence type="ECO:0000256" key="5">
    <source>
        <dbReference type="ARBA" id="ARBA00022741"/>
    </source>
</evidence>
<dbReference type="CDD" id="cd16917">
    <property type="entry name" value="HATPase_UhpB-NarQ-NarX-like"/>
    <property type="match status" value="1"/>
</dbReference>
<dbReference type="Gene3D" id="1.20.5.1930">
    <property type="match status" value="1"/>
</dbReference>
<dbReference type="EC" id="2.7.13.3" evidence="2"/>
<evidence type="ECO:0000256" key="8">
    <source>
        <dbReference type="ARBA" id="ARBA00023012"/>
    </source>
</evidence>
<evidence type="ECO:0000256" key="2">
    <source>
        <dbReference type="ARBA" id="ARBA00012438"/>
    </source>
</evidence>
<dbReference type="Pfam" id="PF07730">
    <property type="entry name" value="HisKA_3"/>
    <property type="match status" value="1"/>
</dbReference>
<feature type="transmembrane region" description="Helical" evidence="9">
    <location>
        <begin position="162"/>
        <end position="184"/>
    </location>
</feature>
<keyword evidence="9" id="KW-0472">Membrane</keyword>
<evidence type="ECO:0000259" key="10">
    <source>
        <dbReference type="Pfam" id="PF02518"/>
    </source>
</evidence>
<feature type="transmembrane region" description="Helical" evidence="9">
    <location>
        <begin position="52"/>
        <end position="74"/>
    </location>
</feature>
<dbReference type="Proteomes" id="UP000546162">
    <property type="component" value="Unassembled WGS sequence"/>
</dbReference>
<evidence type="ECO:0000259" key="12">
    <source>
        <dbReference type="Pfam" id="PF13796"/>
    </source>
</evidence>
<evidence type="ECO:0000313" key="14">
    <source>
        <dbReference type="Proteomes" id="UP000546162"/>
    </source>
</evidence>
<dbReference type="InterPro" id="IPR011712">
    <property type="entry name" value="Sig_transdc_His_kin_sub3_dim/P"/>
</dbReference>
<evidence type="ECO:0000256" key="7">
    <source>
        <dbReference type="ARBA" id="ARBA00022840"/>
    </source>
</evidence>
<dbReference type="GO" id="GO:0016020">
    <property type="term" value="C:membrane"/>
    <property type="evidence" value="ECO:0007669"/>
    <property type="project" value="InterPro"/>
</dbReference>
<keyword evidence="6 13" id="KW-0418">Kinase</keyword>
<keyword evidence="4" id="KW-0808">Transferase</keyword>
<dbReference type="Pfam" id="PF02518">
    <property type="entry name" value="HATPase_c"/>
    <property type="match status" value="1"/>
</dbReference>
<keyword evidence="9" id="KW-1133">Transmembrane helix</keyword>
<dbReference type="InterPro" id="IPR050482">
    <property type="entry name" value="Sensor_HK_TwoCompSys"/>
</dbReference>
<keyword evidence="3" id="KW-0597">Phosphoprotein</keyword>
<sequence>MPARNALEALTLRPTVFLRSSWPWRSLAYLAGGALLGFATILAVVGMLVAGVLLSIVVIGFAGYLATVLSGVAVGRLERRRLRLVDFDELPDPHRPPPRAGLRAWLLVRLREQATWRELGYTMMSAALFCWMDALVVGGVIYEVLTTFGAPLYMSDEPEGHRWALFLAGIPLTVVLAWPVTAWAGARAAMARAILAPRAHDTDARLIEVTRSRARLVDAFEVERRRIERDLHDGAQQRLVALSMQLGLARLELPPGSPAAESVAEAHHLAKQALTDLRELIRGVHPKVLTDRGLAAAAGEAASTAPLPVELDFRLPGRLPAAVEVTAYFVIVEALTNVAKHSGATRAWISGEVTASRLIVEIRDDGRGGADPSAGTGLVGLADRVSVVDGTVALASPPGGPTVLRVEVPLTEVPP</sequence>
<gene>
    <name evidence="13" type="ORF">BJY16_007890</name>
</gene>
<keyword evidence="8" id="KW-0902">Two-component regulatory system</keyword>
<evidence type="ECO:0000256" key="4">
    <source>
        <dbReference type="ARBA" id="ARBA00022679"/>
    </source>
</evidence>
<evidence type="ECO:0000256" key="9">
    <source>
        <dbReference type="SAM" id="Phobius"/>
    </source>
</evidence>
<dbReference type="Pfam" id="PF13796">
    <property type="entry name" value="Sensor"/>
    <property type="match status" value="1"/>
</dbReference>
<dbReference type="SUPFAM" id="SSF55874">
    <property type="entry name" value="ATPase domain of HSP90 chaperone/DNA topoisomerase II/histidine kinase"/>
    <property type="match status" value="1"/>
</dbReference>
<accession>A0A7W7H5L7</accession>
<keyword evidence="14" id="KW-1185">Reference proteome</keyword>
<evidence type="ECO:0000256" key="1">
    <source>
        <dbReference type="ARBA" id="ARBA00000085"/>
    </source>
</evidence>
<evidence type="ECO:0000313" key="13">
    <source>
        <dbReference type="EMBL" id="MBB4744431.1"/>
    </source>
</evidence>
<dbReference type="PANTHER" id="PTHR24421">
    <property type="entry name" value="NITRATE/NITRITE SENSOR PROTEIN NARX-RELATED"/>
    <property type="match status" value="1"/>
</dbReference>
<feature type="domain" description="Signal transduction histidine kinase subgroup 3 dimerisation and phosphoacceptor" evidence="11">
    <location>
        <begin position="223"/>
        <end position="289"/>
    </location>
</feature>
<dbReference type="GO" id="GO:0005524">
    <property type="term" value="F:ATP binding"/>
    <property type="evidence" value="ECO:0007669"/>
    <property type="project" value="UniProtKB-KW"/>
</dbReference>
<keyword evidence="7" id="KW-0067">ATP-binding</keyword>
<comment type="catalytic activity">
    <reaction evidence="1">
        <text>ATP + protein L-histidine = ADP + protein N-phospho-L-histidine.</text>
        <dbReference type="EC" id="2.7.13.3"/>
    </reaction>
</comment>
<dbReference type="Gene3D" id="3.30.565.10">
    <property type="entry name" value="Histidine kinase-like ATPase, C-terminal domain"/>
    <property type="match status" value="1"/>
</dbReference>
<keyword evidence="5" id="KW-0547">Nucleotide-binding</keyword>
<comment type="caution">
    <text evidence="13">The sequence shown here is derived from an EMBL/GenBank/DDBJ whole genome shotgun (WGS) entry which is preliminary data.</text>
</comment>
<dbReference type="GO" id="GO:0000155">
    <property type="term" value="F:phosphorelay sensor kinase activity"/>
    <property type="evidence" value="ECO:0007669"/>
    <property type="project" value="InterPro"/>
</dbReference>
<dbReference type="EMBL" id="JACHNB010000001">
    <property type="protein sequence ID" value="MBB4744431.1"/>
    <property type="molecule type" value="Genomic_DNA"/>
</dbReference>
<feature type="transmembrane region" description="Helical" evidence="9">
    <location>
        <begin position="27"/>
        <end position="46"/>
    </location>
</feature>
<dbReference type="AlphaFoldDB" id="A0A7W7H5L7"/>
<proteinExistence type="predicted"/>
<feature type="domain" description="Histidine kinase/HSP90-like ATPase" evidence="10">
    <location>
        <begin position="325"/>
        <end position="411"/>
    </location>
</feature>
<dbReference type="InterPro" id="IPR025828">
    <property type="entry name" value="Put_sensor_dom"/>
</dbReference>
<dbReference type="GO" id="GO:0046983">
    <property type="term" value="F:protein dimerization activity"/>
    <property type="evidence" value="ECO:0007669"/>
    <property type="project" value="InterPro"/>
</dbReference>
<organism evidence="13 14">
    <name type="scientific">Actinoplanes octamycinicus</name>
    <dbReference type="NCBI Taxonomy" id="135948"/>
    <lineage>
        <taxon>Bacteria</taxon>
        <taxon>Bacillati</taxon>
        <taxon>Actinomycetota</taxon>
        <taxon>Actinomycetes</taxon>
        <taxon>Micromonosporales</taxon>
        <taxon>Micromonosporaceae</taxon>
        <taxon>Actinoplanes</taxon>
    </lineage>
</organism>
<dbReference type="RefSeq" id="WP_185044590.1">
    <property type="nucleotide sequence ID" value="NZ_BAABFG010000005.1"/>
</dbReference>
<evidence type="ECO:0000256" key="6">
    <source>
        <dbReference type="ARBA" id="ARBA00022777"/>
    </source>
</evidence>
<feature type="transmembrane region" description="Helical" evidence="9">
    <location>
        <begin position="119"/>
        <end position="142"/>
    </location>
</feature>
<keyword evidence="9" id="KW-0812">Transmembrane</keyword>
<dbReference type="InterPro" id="IPR003594">
    <property type="entry name" value="HATPase_dom"/>
</dbReference>
<evidence type="ECO:0000256" key="3">
    <source>
        <dbReference type="ARBA" id="ARBA00022553"/>
    </source>
</evidence>
<dbReference type="InterPro" id="IPR036890">
    <property type="entry name" value="HATPase_C_sf"/>
</dbReference>
<feature type="domain" description="Putative sensor" evidence="12">
    <location>
        <begin position="29"/>
        <end position="195"/>
    </location>
</feature>
<evidence type="ECO:0000259" key="11">
    <source>
        <dbReference type="Pfam" id="PF07730"/>
    </source>
</evidence>
<name>A0A7W7H5L7_9ACTN</name>
<protein>
    <recommendedName>
        <fullName evidence="2">histidine kinase</fullName>
        <ecNumber evidence="2">2.7.13.3</ecNumber>
    </recommendedName>
</protein>